<dbReference type="EMBL" id="JASGXD010000021">
    <property type="protein sequence ID" value="KAK5999795.1"/>
    <property type="molecule type" value="Genomic_DNA"/>
</dbReference>
<protein>
    <recommendedName>
        <fullName evidence="1">N-acetyltransferase domain-containing protein</fullName>
    </recommendedName>
</protein>
<reference evidence="2 3" key="1">
    <citation type="submission" date="2023-11" db="EMBL/GenBank/DDBJ databases">
        <title>Draft genome sequence and annotation of the polyextremotolerant black yeast-like fungus Aureobasidium pullulans NRRL 62042.</title>
        <authorList>
            <person name="Dielentheis-Frenken M.R.E."/>
            <person name="Wibberg D."/>
            <person name="Blank L.M."/>
            <person name="Tiso T."/>
        </authorList>
    </citation>
    <scope>NUCLEOTIDE SEQUENCE [LARGE SCALE GENOMIC DNA]</scope>
    <source>
        <strain evidence="2 3">NRRL 62042</strain>
    </source>
</reference>
<dbReference type="PANTHER" id="PTHR43415">
    <property type="entry name" value="SPERMIDINE N(1)-ACETYLTRANSFERASE"/>
    <property type="match status" value="1"/>
</dbReference>
<dbReference type="Proteomes" id="UP001341245">
    <property type="component" value="Unassembled WGS sequence"/>
</dbReference>
<dbReference type="Gene3D" id="3.40.630.30">
    <property type="match status" value="1"/>
</dbReference>
<keyword evidence="3" id="KW-1185">Reference proteome</keyword>
<dbReference type="InterPro" id="IPR000182">
    <property type="entry name" value="GNAT_dom"/>
</dbReference>
<dbReference type="PROSITE" id="PS51186">
    <property type="entry name" value="GNAT"/>
    <property type="match status" value="1"/>
</dbReference>
<name>A0ABR0T722_AURPU</name>
<accession>A0ABR0T722</accession>
<proteinExistence type="predicted"/>
<evidence type="ECO:0000259" key="1">
    <source>
        <dbReference type="PROSITE" id="PS51186"/>
    </source>
</evidence>
<evidence type="ECO:0000313" key="3">
    <source>
        <dbReference type="Proteomes" id="UP001341245"/>
    </source>
</evidence>
<dbReference type="InterPro" id="IPR016181">
    <property type="entry name" value="Acyl_CoA_acyltransferase"/>
</dbReference>
<dbReference type="Pfam" id="PF13302">
    <property type="entry name" value="Acetyltransf_3"/>
    <property type="match status" value="1"/>
</dbReference>
<sequence length="200" mass="23284">MATNAESNPLQSSRLEYRAPEAPEDDKFFVLMTKDINAYMNANITNAKIPSSKDAKKYQEYVTDKCLLGVLICLPSPTTNKDDNNEDTSKPIGAIHLNKHPEHQTHHRSTEIGIEILKEYQGKGYGSEAIKWILGWAFERLGLHRVQVRAFGWNVRAIELYKRLGFKEEGRWREALWHEGRWWDDVQLSILEDEWKQSER</sequence>
<dbReference type="CDD" id="cd04301">
    <property type="entry name" value="NAT_SF"/>
    <property type="match status" value="1"/>
</dbReference>
<feature type="domain" description="N-acetyltransferase" evidence="1">
    <location>
        <begin position="86"/>
        <end position="187"/>
    </location>
</feature>
<gene>
    <name evidence="2" type="ORF">QM012_005201</name>
</gene>
<comment type="caution">
    <text evidence="2">The sequence shown here is derived from an EMBL/GenBank/DDBJ whole genome shotgun (WGS) entry which is preliminary data.</text>
</comment>
<dbReference type="SUPFAM" id="SSF55729">
    <property type="entry name" value="Acyl-CoA N-acyltransferases (Nat)"/>
    <property type="match status" value="1"/>
</dbReference>
<evidence type="ECO:0000313" key="2">
    <source>
        <dbReference type="EMBL" id="KAK5999795.1"/>
    </source>
</evidence>
<dbReference type="PANTHER" id="PTHR43415:SF3">
    <property type="entry name" value="GNAT-FAMILY ACETYLTRANSFERASE"/>
    <property type="match status" value="1"/>
</dbReference>
<organism evidence="2 3">
    <name type="scientific">Aureobasidium pullulans</name>
    <name type="common">Black yeast</name>
    <name type="synonym">Pullularia pullulans</name>
    <dbReference type="NCBI Taxonomy" id="5580"/>
    <lineage>
        <taxon>Eukaryota</taxon>
        <taxon>Fungi</taxon>
        <taxon>Dikarya</taxon>
        <taxon>Ascomycota</taxon>
        <taxon>Pezizomycotina</taxon>
        <taxon>Dothideomycetes</taxon>
        <taxon>Dothideomycetidae</taxon>
        <taxon>Dothideales</taxon>
        <taxon>Saccotheciaceae</taxon>
        <taxon>Aureobasidium</taxon>
    </lineage>
</organism>